<protein>
    <submittedName>
        <fullName evidence="2">Uncharacterized protein</fullName>
    </submittedName>
</protein>
<sequence>MDGSHLSKPPHRADNRSMGTTARRRNKRYADPPLPPGSGVVATRTSFAHDASRWIRNALPNPLLATGKVLRRRNERSANPPP</sequence>
<evidence type="ECO:0000313" key="3">
    <source>
        <dbReference type="Proteomes" id="UP000887116"/>
    </source>
</evidence>
<reference evidence="2" key="1">
    <citation type="submission" date="2020-07" db="EMBL/GenBank/DDBJ databases">
        <title>Multicomponent nature underlies the extraordinary mechanical properties of spider dragline silk.</title>
        <authorList>
            <person name="Kono N."/>
            <person name="Nakamura H."/>
            <person name="Mori M."/>
            <person name="Yoshida Y."/>
            <person name="Ohtoshi R."/>
            <person name="Malay A.D."/>
            <person name="Moran D.A.P."/>
            <person name="Tomita M."/>
            <person name="Numata K."/>
            <person name="Arakawa K."/>
        </authorList>
    </citation>
    <scope>NUCLEOTIDE SEQUENCE</scope>
</reference>
<organism evidence="2 3">
    <name type="scientific">Trichonephila clavata</name>
    <name type="common">Joro spider</name>
    <name type="synonym">Nephila clavata</name>
    <dbReference type="NCBI Taxonomy" id="2740835"/>
    <lineage>
        <taxon>Eukaryota</taxon>
        <taxon>Metazoa</taxon>
        <taxon>Ecdysozoa</taxon>
        <taxon>Arthropoda</taxon>
        <taxon>Chelicerata</taxon>
        <taxon>Arachnida</taxon>
        <taxon>Araneae</taxon>
        <taxon>Araneomorphae</taxon>
        <taxon>Entelegynae</taxon>
        <taxon>Araneoidea</taxon>
        <taxon>Nephilidae</taxon>
        <taxon>Trichonephila</taxon>
    </lineage>
</organism>
<evidence type="ECO:0000313" key="2">
    <source>
        <dbReference type="EMBL" id="GFQ68742.1"/>
    </source>
</evidence>
<proteinExistence type="predicted"/>
<feature type="region of interest" description="Disordered" evidence="1">
    <location>
        <begin position="1"/>
        <end position="40"/>
    </location>
</feature>
<accession>A0A8X6F344</accession>
<comment type="caution">
    <text evidence="2">The sequence shown here is derived from an EMBL/GenBank/DDBJ whole genome shotgun (WGS) entry which is preliminary data.</text>
</comment>
<evidence type="ECO:0000256" key="1">
    <source>
        <dbReference type="SAM" id="MobiDB-lite"/>
    </source>
</evidence>
<name>A0A8X6F344_TRICU</name>
<dbReference type="Proteomes" id="UP000887116">
    <property type="component" value="Unassembled WGS sequence"/>
</dbReference>
<keyword evidence="3" id="KW-1185">Reference proteome</keyword>
<dbReference type="EMBL" id="BMAO01030543">
    <property type="protein sequence ID" value="GFQ68742.1"/>
    <property type="molecule type" value="Genomic_DNA"/>
</dbReference>
<dbReference type="AlphaFoldDB" id="A0A8X6F344"/>
<gene>
    <name evidence="2" type="ORF">TNCT_124661</name>
</gene>